<evidence type="ECO:0000313" key="17">
    <source>
        <dbReference type="Proteomes" id="UP000484164"/>
    </source>
</evidence>
<dbReference type="GO" id="GO:0006260">
    <property type="term" value="P:DNA replication"/>
    <property type="evidence" value="ECO:0007669"/>
    <property type="project" value="UniProtKB-KW"/>
</dbReference>
<dbReference type="PANTHER" id="PTHR23389">
    <property type="entry name" value="CHROMOSOME TRANSMISSION FIDELITY FACTOR 18"/>
    <property type="match status" value="1"/>
</dbReference>
<feature type="binding site" evidence="14">
    <location>
        <position position="409"/>
    </location>
    <ligand>
        <name>Zn(2+)</name>
        <dbReference type="ChEBI" id="CHEBI:29105"/>
    </ligand>
</feature>
<dbReference type="HAMAP" id="MF_01588">
    <property type="entry name" value="DNA_ligase_A"/>
    <property type="match status" value="1"/>
</dbReference>
<dbReference type="Pfam" id="PF03119">
    <property type="entry name" value="DNA_ligase_ZBD"/>
    <property type="match status" value="1"/>
</dbReference>
<dbReference type="InterPro" id="IPR041663">
    <property type="entry name" value="DisA/LigA_HHH"/>
</dbReference>
<evidence type="ECO:0000259" key="15">
    <source>
        <dbReference type="PROSITE" id="PS50172"/>
    </source>
</evidence>
<dbReference type="InterPro" id="IPR033136">
    <property type="entry name" value="DNA_ligase_CS"/>
</dbReference>
<feature type="binding site" evidence="14">
    <location>
        <position position="427"/>
    </location>
    <ligand>
        <name>Zn(2+)</name>
        <dbReference type="ChEBI" id="CHEBI:29105"/>
    </ligand>
</feature>
<keyword evidence="7 14" id="KW-0227">DNA damage</keyword>
<dbReference type="GO" id="GO:0006281">
    <property type="term" value="P:DNA repair"/>
    <property type="evidence" value="ECO:0007669"/>
    <property type="project" value="UniProtKB-KW"/>
</dbReference>
<dbReference type="FunFam" id="1.10.150.20:FF:000007">
    <property type="entry name" value="DNA ligase"/>
    <property type="match status" value="1"/>
</dbReference>
<dbReference type="RefSeq" id="WP_151692455.1">
    <property type="nucleotide sequence ID" value="NZ_BMGX01000002.1"/>
</dbReference>
<feature type="binding site" evidence="14">
    <location>
        <begin position="81"/>
        <end position="82"/>
    </location>
    <ligand>
        <name>NAD(+)</name>
        <dbReference type="ChEBI" id="CHEBI:57540"/>
    </ligand>
</feature>
<accession>A0A6L3ZIV9</accession>
<evidence type="ECO:0000256" key="13">
    <source>
        <dbReference type="ARBA" id="ARBA00060881"/>
    </source>
</evidence>
<evidence type="ECO:0000256" key="5">
    <source>
        <dbReference type="ARBA" id="ARBA00022705"/>
    </source>
</evidence>
<evidence type="ECO:0000256" key="3">
    <source>
        <dbReference type="ARBA" id="ARBA00013308"/>
    </source>
</evidence>
<dbReference type="CDD" id="cd00114">
    <property type="entry name" value="LIGANc"/>
    <property type="match status" value="1"/>
</dbReference>
<evidence type="ECO:0000256" key="12">
    <source>
        <dbReference type="ARBA" id="ARBA00034005"/>
    </source>
</evidence>
<dbReference type="PROSITE" id="PS01056">
    <property type="entry name" value="DNA_LIGASE_N2"/>
    <property type="match status" value="1"/>
</dbReference>
<feature type="binding site" evidence="14">
    <location>
        <position position="112"/>
    </location>
    <ligand>
        <name>NAD(+)</name>
        <dbReference type="ChEBI" id="CHEBI:57540"/>
    </ligand>
</feature>
<feature type="binding site" evidence="14">
    <location>
        <position position="315"/>
    </location>
    <ligand>
        <name>NAD(+)</name>
        <dbReference type="ChEBI" id="CHEBI:57540"/>
    </ligand>
</feature>
<dbReference type="SMART" id="SM00292">
    <property type="entry name" value="BRCT"/>
    <property type="match status" value="1"/>
</dbReference>
<dbReference type="EMBL" id="WBVQ01000001">
    <property type="protein sequence ID" value="KAB2817767.1"/>
    <property type="molecule type" value="Genomic_DNA"/>
</dbReference>
<feature type="domain" description="BRCT" evidence="15">
    <location>
        <begin position="591"/>
        <end position="670"/>
    </location>
</feature>
<keyword evidence="6 14" id="KW-0479">Metal-binding</keyword>
<evidence type="ECO:0000256" key="9">
    <source>
        <dbReference type="ARBA" id="ARBA00022842"/>
    </source>
</evidence>
<proteinExistence type="inferred from homology"/>
<dbReference type="Gene3D" id="3.40.50.10190">
    <property type="entry name" value="BRCT domain"/>
    <property type="match status" value="1"/>
</dbReference>
<evidence type="ECO:0000313" key="16">
    <source>
        <dbReference type="EMBL" id="KAB2817767.1"/>
    </source>
</evidence>
<keyword evidence="11 14" id="KW-0234">DNA repair</keyword>
<dbReference type="Gene3D" id="2.40.50.140">
    <property type="entry name" value="Nucleic acid-binding proteins"/>
    <property type="match status" value="1"/>
</dbReference>
<dbReference type="InterPro" id="IPR010994">
    <property type="entry name" value="RuvA_2-like"/>
</dbReference>
<dbReference type="InterPro" id="IPR012340">
    <property type="entry name" value="NA-bd_OB-fold"/>
</dbReference>
<keyword evidence="8 14" id="KW-0862">Zinc</keyword>
<dbReference type="AlphaFoldDB" id="A0A6L3ZIV9"/>
<dbReference type="SUPFAM" id="SSF47781">
    <property type="entry name" value="RuvA domain 2-like"/>
    <property type="match status" value="1"/>
</dbReference>
<evidence type="ECO:0000256" key="2">
    <source>
        <dbReference type="ARBA" id="ARBA00012722"/>
    </source>
</evidence>
<dbReference type="Gene3D" id="1.10.287.610">
    <property type="entry name" value="Helix hairpin bin"/>
    <property type="match status" value="1"/>
</dbReference>
<keyword evidence="9 14" id="KW-0460">Magnesium</keyword>
<dbReference type="Gene3D" id="1.10.150.20">
    <property type="entry name" value="5' to 3' exonuclease, C-terminal subdomain"/>
    <property type="match status" value="2"/>
</dbReference>
<dbReference type="Proteomes" id="UP000484164">
    <property type="component" value="Unassembled WGS sequence"/>
</dbReference>
<dbReference type="EC" id="6.5.1.2" evidence="2 14"/>
<dbReference type="InterPro" id="IPR036420">
    <property type="entry name" value="BRCT_dom_sf"/>
</dbReference>
<dbReference type="SUPFAM" id="SSF56091">
    <property type="entry name" value="DNA ligase/mRNA capping enzyme, catalytic domain"/>
    <property type="match status" value="1"/>
</dbReference>
<feature type="binding site" evidence="14">
    <location>
        <position position="291"/>
    </location>
    <ligand>
        <name>NAD(+)</name>
        <dbReference type="ChEBI" id="CHEBI:57540"/>
    </ligand>
</feature>
<keyword evidence="5 14" id="KW-0235">DNA replication</keyword>
<keyword evidence="10 14" id="KW-0520">NAD</keyword>
<dbReference type="InterPro" id="IPR013840">
    <property type="entry name" value="DNAligase_N"/>
</dbReference>
<feature type="binding site" evidence="14">
    <location>
        <position position="135"/>
    </location>
    <ligand>
        <name>NAD(+)</name>
        <dbReference type="ChEBI" id="CHEBI:57540"/>
    </ligand>
</feature>
<feature type="binding site" evidence="14">
    <location>
        <position position="412"/>
    </location>
    <ligand>
        <name>Zn(2+)</name>
        <dbReference type="ChEBI" id="CHEBI:29105"/>
    </ligand>
</feature>
<dbReference type="InterPro" id="IPR013839">
    <property type="entry name" value="DNAligase_adenylation"/>
</dbReference>
<dbReference type="NCBIfam" id="NF005932">
    <property type="entry name" value="PRK07956.1"/>
    <property type="match status" value="1"/>
</dbReference>
<evidence type="ECO:0000256" key="1">
    <source>
        <dbReference type="ARBA" id="ARBA00004067"/>
    </source>
</evidence>
<evidence type="ECO:0000256" key="8">
    <source>
        <dbReference type="ARBA" id="ARBA00022833"/>
    </source>
</evidence>
<keyword evidence="14" id="KW-0464">Manganese</keyword>
<evidence type="ECO:0000256" key="14">
    <source>
        <dbReference type="HAMAP-Rule" id="MF_01588"/>
    </source>
</evidence>
<sequence>MSKAEDRIHQLRRELEEHNYAYYVQNQPSISDREFDVLLEELIGLEKENPALYDPNSPSQRVGGQVTKDFETVVHKRPMLSLSNTYNREEVEDFIRRVQSGLEREEVQFVCELKYDGVAIGITYQNGAFYQAVTRGDGTKGDDVSTNVRTIRSVPMNLKGKDFPEEFEIRGEIFMPLASFQKMNEEREEEGLDTFANPRNSASGTLKMQDSSIVAQRGLDIYLYYVLTGDRRFSSHFESIEAASRWGFKTPPAEKNFIRRVSNVDEIFEFIEYWDVKRNHLPFEIDGIVIKVDNYSDQEVLGYTAKSPRWAIAYKFKAEQARTKLLGVSYQVGRTGAVTPVANLQPVQLAGTTVKRASLHNADQILKLGLHFNDTVLVEKGGEIIPKIVGVDESERPSDSEPVLFISECPECGETLKKDDGVAQHYCPNELYCPPQQRGKVEHFISRKALDIDGLGSETVQLFFDKGLIQNAADLYRLTAEDLLPLERFAEKSVERMLRGIEASKEIPFERVLFGIGIRFVGETVAKKLAKSLKSMDAIRAASVEQLMEIDEIGDRIANSVVSYFEEDRNVDFINKLKEAGLQMELVETEGATELLSGSTFVVSGIFERYERDQLKAEIEKNGGKVASSVSGKTTYLLAGSGMGPSKLAKAEKLGVTILSEDEFDQMIAK</sequence>
<dbReference type="InterPro" id="IPR001679">
    <property type="entry name" value="DNA_ligase"/>
</dbReference>
<reference evidence="16 17" key="1">
    <citation type="submission" date="2019-10" db="EMBL/GenBank/DDBJ databases">
        <title>Genome sequence of Phaeocystidibacter marisrubri JCM30614 (type strain).</title>
        <authorList>
            <person name="Bowman J.P."/>
        </authorList>
    </citation>
    <scope>NUCLEOTIDE SEQUENCE [LARGE SCALE GENOMIC DNA]</scope>
    <source>
        <strain evidence="16 17">JCM 30614</strain>
    </source>
</reference>
<evidence type="ECO:0000256" key="4">
    <source>
        <dbReference type="ARBA" id="ARBA00022598"/>
    </source>
</evidence>
<comment type="similarity">
    <text evidence="13 14">Belongs to the NAD-dependent DNA ligase family. LigA subfamily.</text>
</comment>
<dbReference type="FunFam" id="1.10.150.20:FF:000006">
    <property type="entry name" value="DNA ligase"/>
    <property type="match status" value="1"/>
</dbReference>
<comment type="cofactor">
    <cofactor evidence="14">
        <name>Mg(2+)</name>
        <dbReference type="ChEBI" id="CHEBI:18420"/>
    </cofactor>
    <cofactor evidence="14">
        <name>Mn(2+)</name>
        <dbReference type="ChEBI" id="CHEBI:29035"/>
    </cofactor>
</comment>
<dbReference type="Gene3D" id="3.30.470.30">
    <property type="entry name" value="DNA ligase/mRNA capping enzyme"/>
    <property type="match status" value="1"/>
</dbReference>
<dbReference type="SUPFAM" id="SSF50249">
    <property type="entry name" value="Nucleic acid-binding proteins"/>
    <property type="match status" value="1"/>
</dbReference>
<dbReference type="Pfam" id="PF12826">
    <property type="entry name" value="HHH_2"/>
    <property type="match status" value="1"/>
</dbReference>
<dbReference type="OrthoDB" id="9759736at2"/>
<evidence type="ECO:0000256" key="6">
    <source>
        <dbReference type="ARBA" id="ARBA00022723"/>
    </source>
</evidence>
<dbReference type="GO" id="GO:0003911">
    <property type="term" value="F:DNA ligase (NAD+) activity"/>
    <property type="evidence" value="ECO:0007669"/>
    <property type="project" value="UniProtKB-UniRule"/>
</dbReference>
<dbReference type="PANTHER" id="PTHR23389:SF9">
    <property type="entry name" value="DNA LIGASE"/>
    <property type="match status" value="1"/>
</dbReference>
<protein>
    <recommendedName>
        <fullName evidence="3 14">DNA ligase</fullName>
        <ecNumber evidence="2 14">6.5.1.2</ecNumber>
    </recommendedName>
    <alternativeName>
        <fullName evidence="14">Polydeoxyribonucleotide synthase [NAD(+)]</fullName>
    </alternativeName>
</protein>
<dbReference type="GO" id="GO:0005829">
    <property type="term" value="C:cytosol"/>
    <property type="evidence" value="ECO:0007669"/>
    <property type="project" value="TreeGrafter"/>
</dbReference>
<organism evidence="16 17">
    <name type="scientific">Phaeocystidibacter marisrubri</name>
    <dbReference type="NCBI Taxonomy" id="1577780"/>
    <lineage>
        <taxon>Bacteria</taxon>
        <taxon>Pseudomonadati</taxon>
        <taxon>Bacteroidota</taxon>
        <taxon>Flavobacteriia</taxon>
        <taxon>Flavobacteriales</taxon>
        <taxon>Phaeocystidibacteraceae</taxon>
        <taxon>Phaeocystidibacter</taxon>
    </lineage>
</organism>
<comment type="caution">
    <text evidence="16">The sequence shown here is derived from an EMBL/GenBank/DDBJ whole genome shotgun (WGS) entry which is preliminary data.</text>
</comment>
<dbReference type="SUPFAM" id="SSF52113">
    <property type="entry name" value="BRCT domain"/>
    <property type="match status" value="1"/>
</dbReference>
<evidence type="ECO:0000256" key="7">
    <source>
        <dbReference type="ARBA" id="ARBA00022763"/>
    </source>
</evidence>
<dbReference type="PROSITE" id="PS50172">
    <property type="entry name" value="BRCT"/>
    <property type="match status" value="1"/>
</dbReference>
<dbReference type="PIRSF" id="PIRSF001604">
    <property type="entry name" value="LigA"/>
    <property type="match status" value="1"/>
</dbReference>
<dbReference type="Gene3D" id="6.20.10.30">
    <property type="match status" value="1"/>
</dbReference>
<dbReference type="SMART" id="SM00532">
    <property type="entry name" value="LIGANc"/>
    <property type="match status" value="1"/>
</dbReference>
<dbReference type="InterPro" id="IPR004149">
    <property type="entry name" value="Znf_DNAligase_C4"/>
</dbReference>
<dbReference type="Pfam" id="PF01653">
    <property type="entry name" value="DNA_ligase_aden"/>
    <property type="match status" value="1"/>
</dbReference>
<name>A0A6L3ZIV9_9FLAO</name>
<feature type="active site" description="N6-AMP-lysine intermediate" evidence="14">
    <location>
        <position position="114"/>
    </location>
</feature>
<feature type="binding site" evidence="14">
    <location>
        <position position="433"/>
    </location>
    <ligand>
        <name>Zn(2+)</name>
        <dbReference type="ChEBI" id="CHEBI:29105"/>
    </ligand>
</feature>
<dbReference type="GO" id="GO:0046872">
    <property type="term" value="F:metal ion binding"/>
    <property type="evidence" value="ECO:0007669"/>
    <property type="project" value="UniProtKB-KW"/>
</dbReference>
<dbReference type="Pfam" id="PF00533">
    <property type="entry name" value="BRCT"/>
    <property type="match status" value="1"/>
</dbReference>
<dbReference type="InterPro" id="IPR001357">
    <property type="entry name" value="BRCT_dom"/>
</dbReference>
<feature type="binding site" evidence="14">
    <location>
        <begin position="32"/>
        <end position="36"/>
    </location>
    <ligand>
        <name>NAD(+)</name>
        <dbReference type="ChEBI" id="CHEBI:57540"/>
    </ligand>
</feature>
<comment type="catalytic activity">
    <reaction evidence="12 14">
        <text>NAD(+) + (deoxyribonucleotide)n-3'-hydroxyl + 5'-phospho-(deoxyribonucleotide)m = (deoxyribonucleotide)n+m + AMP + beta-nicotinamide D-nucleotide.</text>
        <dbReference type="EC" id="6.5.1.2"/>
    </reaction>
</comment>
<evidence type="ECO:0000256" key="10">
    <source>
        <dbReference type="ARBA" id="ARBA00023027"/>
    </source>
</evidence>
<dbReference type="FunFam" id="3.30.470.30:FF:000001">
    <property type="entry name" value="DNA ligase"/>
    <property type="match status" value="1"/>
</dbReference>
<keyword evidence="4 14" id="KW-0436">Ligase</keyword>
<evidence type="ECO:0000256" key="11">
    <source>
        <dbReference type="ARBA" id="ARBA00023204"/>
    </source>
</evidence>
<feature type="binding site" evidence="14">
    <location>
        <position position="172"/>
    </location>
    <ligand>
        <name>NAD(+)</name>
        <dbReference type="ChEBI" id="CHEBI:57540"/>
    </ligand>
</feature>
<dbReference type="NCBIfam" id="TIGR00575">
    <property type="entry name" value="dnlj"/>
    <property type="match status" value="1"/>
</dbReference>
<gene>
    <name evidence="14 16" type="primary">ligA</name>
    <name evidence="16" type="ORF">F8C82_05005</name>
</gene>
<dbReference type="FunFam" id="2.40.50.140:FF:000012">
    <property type="entry name" value="DNA ligase"/>
    <property type="match status" value="1"/>
</dbReference>
<dbReference type="InterPro" id="IPR004150">
    <property type="entry name" value="NAD_DNA_ligase_OB"/>
</dbReference>
<dbReference type="Pfam" id="PF03120">
    <property type="entry name" value="OB_DNA_ligase"/>
    <property type="match status" value="1"/>
</dbReference>
<comment type="function">
    <text evidence="1 14">DNA ligase that catalyzes the formation of phosphodiester linkages between 5'-phosphoryl and 3'-hydroxyl groups in double-stranded DNA using NAD as a coenzyme and as the energy source for the reaction. It is essential for DNA replication and repair of damaged DNA.</text>
</comment>
<keyword evidence="17" id="KW-1185">Reference proteome</keyword>